<protein>
    <submittedName>
        <fullName evidence="1">Uncharacterized protein</fullName>
    </submittedName>
</protein>
<dbReference type="KEGG" id="nmk:CHR53_03405"/>
<dbReference type="EMBL" id="CP022572">
    <property type="protein sequence ID" value="AZU60390.1"/>
    <property type="molecule type" value="Genomic_DNA"/>
</dbReference>
<evidence type="ECO:0000313" key="1">
    <source>
        <dbReference type="EMBL" id="AZU60390.1"/>
    </source>
</evidence>
<dbReference type="AlphaFoldDB" id="A0A3Q9QSJ1"/>
<evidence type="ECO:0000313" key="2">
    <source>
        <dbReference type="Proteomes" id="UP000282892"/>
    </source>
</evidence>
<accession>A0A3Q9QSJ1</accession>
<name>A0A3Q9QSJ1_9BACI</name>
<keyword evidence="2" id="KW-1185">Reference proteome</keyword>
<reference evidence="1 2" key="1">
    <citation type="submission" date="2017-07" db="EMBL/GenBank/DDBJ databases">
        <title>The complete genome sequence of Bacillus mesonae strain H20-5, an efficient strain improving plant abiotic stress resistance.</title>
        <authorList>
            <person name="Kim S.Y."/>
            <person name="Song H."/>
            <person name="Sang M.K."/>
            <person name="Weon H.-Y."/>
            <person name="Song J."/>
        </authorList>
    </citation>
    <scope>NUCLEOTIDE SEQUENCE [LARGE SCALE GENOMIC DNA]</scope>
    <source>
        <strain evidence="1 2">H20-5</strain>
    </source>
</reference>
<gene>
    <name evidence="1" type="ORF">CHR53_03405</name>
</gene>
<sequence length="113" mass="13537">MKRAADELKWDKTLLEDVYKSIKQSDYENVYMLMKKSSPNKKYVCSIICHHEVNTIDVYIEIKKRNSVIVNKELLFSIEDTDEQNLFNNYGDLKWVLNHKVMFSDKDYKQVYS</sequence>
<organism evidence="1 2">
    <name type="scientific">Neobacillus mesonae</name>
    <dbReference type="NCBI Taxonomy" id="1193713"/>
    <lineage>
        <taxon>Bacteria</taxon>
        <taxon>Bacillati</taxon>
        <taxon>Bacillota</taxon>
        <taxon>Bacilli</taxon>
        <taxon>Bacillales</taxon>
        <taxon>Bacillaceae</taxon>
        <taxon>Neobacillus</taxon>
    </lineage>
</organism>
<dbReference type="RefSeq" id="WP_084797856.1">
    <property type="nucleotide sequence ID" value="NZ_CP128196.1"/>
</dbReference>
<dbReference type="Proteomes" id="UP000282892">
    <property type="component" value="Chromosome"/>
</dbReference>
<proteinExistence type="predicted"/>